<sequence length="505" mass="56749">MPIKNKGGSDEEAALYSYTAPFLISKTHKSPNPSKKSSKPLTPKLLASLHAETSSKYKEKQFLTPKTRSRKPSLGLPKKSSLSLLGLIKEYQKKTQSESNDTLQIEDSSKPVESLSPLDLHEKRRERGPSVVITKLPARSSAEITCSPVTNRFQSLSQYNNDHGESKPHNPVSAGKISYPNVKSIVGTSIQEAIKKEKSRQKTMKTSTSDGLIPSLPEKFKSELQLPIGSIPYNSSRKGSHVHSPIHQTSTDIFNDFTPSFSSFEKKRYLNRLGSLSRPASSTGQRLASPSSTLSHPPHDEEHSPATIPKPLAADLSPERKILPFKPSSLLLILISPPPPTTAYFYAHWCELVDTGKEKGCIRECWLRVQISDRHKVFKSNIERVGWYLKKHKKDLIERERQKTNQKRVQGLVGVVVRGAESGWTRWTEKEKRGESEDLKVEPMSLIKLERKDLPQEYIRSRPKSVQRVLKHKTKTPIMAHSLSSGIGPKDARLRKMKSRLLSHS</sequence>
<reference evidence="2" key="1">
    <citation type="submission" date="2022-03" db="EMBL/GenBank/DDBJ databases">
        <title>Draft genome sequence of Aduncisulcus paluster, a free-living microaerophilic Fornicata.</title>
        <authorList>
            <person name="Yuyama I."/>
            <person name="Kume K."/>
            <person name="Tamura T."/>
            <person name="Inagaki Y."/>
            <person name="Hashimoto T."/>
        </authorList>
    </citation>
    <scope>NUCLEOTIDE SEQUENCE</scope>
    <source>
        <strain evidence="2">NY0171</strain>
    </source>
</reference>
<feature type="compositionally biased region" description="Basic and acidic residues" evidence="1">
    <location>
        <begin position="119"/>
        <end position="128"/>
    </location>
</feature>
<feature type="non-terminal residue" evidence="2">
    <location>
        <position position="505"/>
    </location>
</feature>
<feature type="region of interest" description="Disordered" evidence="1">
    <location>
        <begin position="93"/>
        <end position="129"/>
    </location>
</feature>
<feature type="compositionally biased region" description="Polar residues" evidence="1">
    <location>
        <begin position="278"/>
        <end position="295"/>
    </location>
</feature>
<feature type="region of interest" description="Disordered" evidence="1">
    <location>
        <begin position="25"/>
        <end position="78"/>
    </location>
</feature>
<feature type="region of interest" description="Disordered" evidence="1">
    <location>
        <begin position="196"/>
        <end position="215"/>
    </location>
</feature>
<evidence type="ECO:0000313" key="2">
    <source>
        <dbReference type="EMBL" id="GKT32437.1"/>
    </source>
</evidence>
<feature type="region of interest" description="Disordered" evidence="1">
    <location>
        <begin position="276"/>
        <end position="311"/>
    </location>
</feature>
<gene>
    <name evidence="2" type="ORF">ADUPG1_006600</name>
</gene>
<name>A0ABQ5KIU0_9EUKA</name>
<feature type="compositionally biased region" description="Polar residues" evidence="1">
    <location>
        <begin position="97"/>
        <end position="106"/>
    </location>
</feature>
<evidence type="ECO:0000313" key="3">
    <source>
        <dbReference type="Proteomes" id="UP001057375"/>
    </source>
</evidence>
<dbReference type="EMBL" id="BQXS01009987">
    <property type="protein sequence ID" value="GKT32437.1"/>
    <property type="molecule type" value="Genomic_DNA"/>
</dbReference>
<protein>
    <submittedName>
        <fullName evidence="2">Uncharacterized protein</fullName>
    </submittedName>
</protein>
<keyword evidence="3" id="KW-1185">Reference proteome</keyword>
<organism evidence="2 3">
    <name type="scientific">Aduncisulcus paluster</name>
    <dbReference type="NCBI Taxonomy" id="2918883"/>
    <lineage>
        <taxon>Eukaryota</taxon>
        <taxon>Metamonada</taxon>
        <taxon>Carpediemonas-like organisms</taxon>
        <taxon>Aduncisulcus</taxon>
    </lineage>
</organism>
<comment type="caution">
    <text evidence="2">The sequence shown here is derived from an EMBL/GenBank/DDBJ whole genome shotgun (WGS) entry which is preliminary data.</text>
</comment>
<proteinExistence type="predicted"/>
<dbReference type="Proteomes" id="UP001057375">
    <property type="component" value="Unassembled WGS sequence"/>
</dbReference>
<evidence type="ECO:0000256" key="1">
    <source>
        <dbReference type="SAM" id="MobiDB-lite"/>
    </source>
</evidence>
<feature type="compositionally biased region" description="Low complexity" evidence="1">
    <location>
        <begin position="30"/>
        <end position="49"/>
    </location>
</feature>
<accession>A0ABQ5KIU0</accession>